<dbReference type="InterPro" id="IPR011701">
    <property type="entry name" value="MFS"/>
</dbReference>
<feature type="transmembrane region" description="Helical" evidence="5">
    <location>
        <begin position="302"/>
        <end position="324"/>
    </location>
</feature>
<accession>A0ABP7KM92</accession>
<dbReference type="InterPro" id="IPR036259">
    <property type="entry name" value="MFS_trans_sf"/>
</dbReference>
<feature type="transmembrane region" description="Helical" evidence="5">
    <location>
        <begin position="247"/>
        <end position="267"/>
    </location>
</feature>
<sequence>MAGRAYFPIAFFSRLPSAMAIVGVLMLVMSTRGSIAEAGLVSAVAGIGTALAAPIVGRLADRIGQRWVLVVCAAVNTAALAGFVLLAYAEVPLAPLLIGGLVIGASAPQAAPMSRSRLVALAAAKADPRQRTTLTKMIMSYESVADESAFVLGPVLVGLLASTLGAWAPLLAAGTITLIFVTLFAFHPTAVQADATWEDELHATPPASPFTPRLFLLVAGMFTVGAFFGTTLTSLTAFMAASGAESLTGILYGGLSVGSVIFAVVMAVLPSRFSLRSRWVVFGTVVLGAALCLPFLTTLSLMAVMLIVAGCGVGAVLVSLFSLAAEGAPAGRSTTVMTMMAGALVVGQAIFTAIGGAVAEASGSQLGFFVTVATAATLVLLALGNLALRRPAVQ</sequence>
<feature type="transmembrane region" description="Helical" evidence="5">
    <location>
        <begin position="365"/>
        <end position="388"/>
    </location>
</feature>
<dbReference type="Pfam" id="PF07690">
    <property type="entry name" value="MFS_1"/>
    <property type="match status" value="1"/>
</dbReference>
<dbReference type="Proteomes" id="UP001501803">
    <property type="component" value="Unassembled WGS sequence"/>
</dbReference>
<feature type="transmembrane region" description="Helical" evidence="5">
    <location>
        <begin position="35"/>
        <end position="55"/>
    </location>
</feature>
<evidence type="ECO:0000313" key="7">
    <source>
        <dbReference type="EMBL" id="GAA3881253.1"/>
    </source>
</evidence>
<feature type="transmembrane region" description="Helical" evidence="5">
    <location>
        <begin position="214"/>
        <end position="241"/>
    </location>
</feature>
<evidence type="ECO:0000313" key="8">
    <source>
        <dbReference type="Proteomes" id="UP001501803"/>
    </source>
</evidence>
<feature type="transmembrane region" description="Helical" evidence="5">
    <location>
        <begin position="7"/>
        <end position="29"/>
    </location>
</feature>
<proteinExistence type="predicted"/>
<reference evidence="8" key="1">
    <citation type="journal article" date="2019" name="Int. J. Syst. Evol. Microbiol.">
        <title>The Global Catalogue of Microorganisms (GCM) 10K type strain sequencing project: providing services to taxonomists for standard genome sequencing and annotation.</title>
        <authorList>
            <consortium name="The Broad Institute Genomics Platform"/>
            <consortium name="The Broad Institute Genome Sequencing Center for Infectious Disease"/>
            <person name="Wu L."/>
            <person name="Ma J."/>
        </authorList>
    </citation>
    <scope>NUCLEOTIDE SEQUENCE [LARGE SCALE GENOMIC DNA]</scope>
    <source>
        <strain evidence="8">JCM 17021</strain>
    </source>
</reference>
<evidence type="ECO:0000256" key="3">
    <source>
        <dbReference type="ARBA" id="ARBA00022989"/>
    </source>
</evidence>
<comment type="subcellular location">
    <subcellularLocation>
        <location evidence="1">Cell membrane</location>
        <topology evidence="1">Multi-pass membrane protein</topology>
    </subcellularLocation>
</comment>
<organism evidence="7 8">
    <name type="scientific">Leifsonia kafniensis</name>
    <dbReference type="NCBI Taxonomy" id="475957"/>
    <lineage>
        <taxon>Bacteria</taxon>
        <taxon>Bacillati</taxon>
        <taxon>Actinomycetota</taxon>
        <taxon>Actinomycetes</taxon>
        <taxon>Micrococcales</taxon>
        <taxon>Microbacteriaceae</taxon>
        <taxon>Leifsonia</taxon>
    </lineage>
</organism>
<dbReference type="Gene3D" id="1.20.1250.20">
    <property type="entry name" value="MFS general substrate transporter like domains"/>
    <property type="match status" value="1"/>
</dbReference>
<keyword evidence="3 5" id="KW-1133">Transmembrane helix</keyword>
<feature type="transmembrane region" description="Helical" evidence="5">
    <location>
        <begin position="67"/>
        <end position="87"/>
    </location>
</feature>
<keyword evidence="2 5" id="KW-0812">Transmembrane</keyword>
<evidence type="ECO:0000256" key="1">
    <source>
        <dbReference type="ARBA" id="ARBA00004651"/>
    </source>
</evidence>
<name>A0ABP7KM92_9MICO</name>
<feature type="transmembrane region" description="Helical" evidence="5">
    <location>
        <begin position="167"/>
        <end position="186"/>
    </location>
</feature>
<dbReference type="InterPro" id="IPR020846">
    <property type="entry name" value="MFS_dom"/>
</dbReference>
<protein>
    <submittedName>
        <fullName evidence="7">MFS transporter</fullName>
    </submittedName>
</protein>
<evidence type="ECO:0000256" key="4">
    <source>
        <dbReference type="ARBA" id="ARBA00023136"/>
    </source>
</evidence>
<evidence type="ECO:0000259" key="6">
    <source>
        <dbReference type="PROSITE" id="PS50850"/>
    </source>
</evidence>
<evidence type="ECO:0000256" key="2">
    <source>
        <dbReference type="ARBA" id="ARBA00022692"/>
    </source>
</evidence>
<feature type="transmembrane region" description="Helical" evidence="5">
    <location>
        <begin position="279"/>
        <end position="296"/>
    </location>
</feature>
<dbReference type="RefSeq" id="WP_345066909.1">
    <property type="nucleotide sequence ID" value="NZ_BAABCN010000007.1"/>
</dbReference>
<dbReference type="PANTHER" id="PTHR23542">
    <property type="match status" value="1"/>
</dbReference>
<dbReference type="SUPFAM" id="SSF103473">
    <property type="entry name" value="MFS general substrate transporter"/>
    <property type="match status" value="1"/>
</dbReference>
<gene>
    <name evidence="7" type="ORF">GCM10022381_24380</name>
</gene>
<dbReference type="PROSITE" id="PS50850">
    <property type="entry name" value="MFS"/>
    <property type="match status" value="1"/>
</dbReference>
<comment type="caution">
    <text evidence="7">The sequence shown here is derived from an EMBL/GenBank/DDBJ whole genome shotgun (WGS) entry which is preliminary data.</text>
</comment>
<dbReference type="EMBL" id="BAABCN010000007">
    <property type="protein sequence ID" value="GAA3881253.1"/>
    <property type="molecule type" value="Genomic_DNA"/>
</dbReference>
<evidence type="ECO:0000256" key="5">
    <source>
        <dbReference type="SAM" id="Phobius"/>
    </source>
</evidence>
<feature type="transmembrane region" description="Helical" evidence="5">
    <location>
        <begin position="336"/>
        <end position="359"/>
    </location>
</feature>
<keyword evidence="8" id="KW-1185">Reference proteome</keyword>
<feature type="domain" description="Major facilitator superfamily (MFS) profile" evidence="6">
    <location>
        <begin position="1"/>
        <end position="391"/>
    </location>
</feature>
<keyword evidence="4 5" id="KW-0472">Membrane</keyword>
<dbReference type="PANTHER" id="PTHR23542:SF1">
    <property type="entry name" value="MAJOR FACILITATOR SUPERFAMILY (MFS) PROFILE DOMAIN-CONTAINING PROTEIN"/>
    <property type="match status" value="1"/>
</dbReference>